<sequence length="97" mass="10707">MDAAVLDMLSEDVEVSASLATVALVFLLFATGMLSLSLPGRIKFFALVLVTLWGVRLTYRDAANSATICLVNLGVWMLVYNTVRDVDDDDDDHHHHD</sequence>
<dbReference type="Proteomes" id="UP000241890">
    <property type="component" value="Unassembled WGS sequence"/>
</dbReference>
<feature type="transmembrane region" description="Helical" evidence="1">
    <location>
        <begin position="15"/>
        <end position="35"/>
    </location>
</feature>
<gene>
    <name evidence="2" type="ORF">FCC1311_083412</name>
</gene>
<keyword evidence="1" id="KW-0812">Transmembrane</keyword>
<keyword evidence="3" id="KW-1185">Reference proteome</keyword>
<dbReference type="AlphaFoldDB" id="A0A2R5GMK7"/>
<comment type="caution">
    <text evidence="2">The sequence shown here is derived from an EMBL/GenBank/DDBJ whole genome shotgun (WGS) entry which is preliminary data.</text>
</comment>
<evidence type="ECO:0000313" key="3">
    <source>
        <dbReference type="Proteomes" id="UP000241890"/>
    </source>
</evidence>
<protein>
    <submittedName>
        <fullName evidence="2">Uncharacterized protein</fullName>
    </submittedName>
</protein>
<name>A0A2R5GMK7_9STRA</name>
<keyword evidence="1" id="KW-1133">Transmembrane helix</keyword>
<feature type="transmembrane region" description="Helical" evidence="1">
    <location>
        <begin position="65"/>
        <end position="83"/>
    </location>
</feature>
<evidence type="ECO:0000313" key="2">
    <source>
        <dbReference type="EMBL" id="GBG32116.1"/>
    </source>
</evidence>
<dbReference type="EMBL" id="BEYU01000115">
    <property type="protein sequence ID" value="GBG32116.1"/>
    <property type="molecule type" value="Genomic_DNA"/>
</dbReference>
<accession>A0A2R5GMK7</accession>
<dbReference type="InParanoid" id="A0A2R5GMK7"/>
<proteinExistence type="predicted"/>
<organism evidence="2 3">
    <name type="scientific">Hondaea fermentalgiana</name>
    <dbReference type="NCBI Taxonomy" id="2315210"/>
    <lineage>
        <taxon>Eukaryota</taxon>
        <taxon>Sar</taxon>
        <taxon>Stramenopiles</taxon>
        <taxon>Bigyra</taxon>
        <taxon>Labyrinthulomycetes</taxon>
        <taxon>Thraustochytrida</taxon>
        <taxon>Thraustochytriidae</taxon>
        <taxon>Hondaea</taxon>
    </lineage>
</organism>
<keyword evidence="1" id="KW-0472">Membrane</keyword>
<evidence type="ECO:0000256" key="1">
    <source>
        <dbReference type="SAM" id="Phobius"/>
    </source>
</evidence>
<reference evidence="2 3" key="1">
    <citation type="submission" date="2017-12" db="EMBL/GenBank/DDBJ databases">
        <title>Sequencing, de novo assembly and annotation of complete genome of a new Thraustochytrid species, strain FCC1311.</title>
        <authorList>
            <person name="Sedici K."/>
            <person name="Godart F."/>
            <person name="Aiese Cigliano R."/>
            <person name="Sanseverino W."/>
            <person name="Barakat M."/>
            <person name="Ortet P."/>
            <person name="Marechal E."/>
            <person name="Cagnac O."/>
            <person name="Amato A."/>
        </authorList>
    </citation>
    <scope>NUCLEOTIDE SEQUENCE [LARGE SCALE GENOMIC DNA]</scope>
</reference>